<reference evidence="1" key="1">
    <citation type="submission" date="2021-01" db="EMBL/GenBank/DDBJ databases">
        <title>Microvirga sp.</title>
        <authorList>
            <person name="Kim M.K."/>
        </authorList>
    </citation>
    <scope>NUCLEOTIDE SEQUENCE</scope>
    <source>
        <strain evidence="1">5420S-16</strain>
    </source>
</reference>
<dbReference type="Pfam" id="PF07750">
    <property type="entry name" value="GcrA"/>
    <property type="match status" value="1"/>
</dbReference>
<evidence type="ECO:0008006" key="3">
    <source>
        <dbReference type="Google" id="ProtNLM"/>
    </source>
</evidence>
<comment type="caution">
    <text evidence="1">The sequence shown here is derived from an EMBL/GenBank/DDBJ whole genome shotgun (WGS) entry which is preliminary data.</text>
</comment>
<keyword evidence="2" id="KW-1185">Reference proteome</keyword>
<dbReference type="RefSeq" id="WP_202065428.1">
    <property type="nucleotide sequence ID" value="NZ_JAEQMY010000121.1"/>
</dbReference>
<dbReference type="EMBL" id="JAEQMY010000121">
    <property type="protein sequence ID" value="MBL0407872.1"/>
    <property type="molecule type" value="Genomic_DNA"/>
</dbReference>
<organism evidence="1 2">
    <name type="scientific">Microvirga aerilata</name>
    <dbReference type="NCBI Taxonomy" id="670292"/>
    <lineage>
        <taxon>Bacteria</taxon>
        <taxon>Pseudomonadati</taxon>
        <taxon>Pseudomonadota</taxon>
        <taxon>Alphaproteobacteria</taxon>
        <taxon>Hyphomicrobiales</taxon>
        <taxon>Methylobacteriaceae</taxon>
        <taxon>Microvirga</taxon>
    </lineage>
</organism>
<sequence length="72" mass="8205">MAASYVAEPSARYQTRFVDARARQCRFIVTDVAADEVVCCGAPTSETSSWCSWHRQVVFVPSRHDRERRQVA</sequence>
<name>A0A936ZCW1_9HYPH</name>
<proteinExistence type="predicted"/>
<accession>A0A936ZCW1</accession>
<dbReference type="InterPro" id="IPR011681">
    <property type="entry name" value="GcrA"/>
</dbReference>
<gene>
    <name evidence="1" type="ORF">JKG68_28635</name>
</gene>
<dbReference type="Proteomes" id="UP000605848">
    <property type="component" value="Unassembled WGS sequence"/>
</dbReference>
<protein>
    <recommendedName>
        <fullName evidence="3">GcrA cell cycle regulator</fullName>
    </recommendedName>
</protein>
<dbReference type="AlphaFoldDB" id="A0A936ZCW1"/>
<evidence type="ECO:0000313" key="1">
    <source>
        <dbReference type="EMBL" id="MBL0407872.1"/>
    </source>
</evidence>
<evidence type="ECO:0000313" key="2">
    <source>
        <dbReference type="Proteomes" id="UP000605848"/>
    </source>
</evidence>